<dbReference type="GO" id="GO:0005634">
    <property type="term" value="C:nucleus"/>
    <property type="evidence" value="ECO:0007669"/>
    <property type="project" value="TreeGrafter"/>
</dbReference>
<evidence type="ECO:0000259" key="2">
    <source>
        <dbReference type="Pfam" id="PF05678"/>
    </source>
</evidence>
<feature type="compositionally biased region" description="Basic residues" evidence="1">
    <location>
        <begin position="71"/>
        <end position="80"/>
    </location>
</feature>
<evidence type="ECO:0000313" key="3">
    <source>
        <dbReference type="EMBL" id="KAG9456683.1"/>
    </source>
</evidence>
<reference evidence="3 4" key="1">
    <citation type="submission" date="2021-07" db="EMBL/GenBank/DDBJ databases">
        <title>The Aristolochia fimbriata genome: insights into angiosperm evolution, floral development and chemical biosynthesis.</title>
        <authorList>
            <person name="Jiao Y."/>
        </authorList>
    </citation>
    <scope>NUCLEOTIDE SEQUENCE [LARGE SCALE GENOMIC DNA]</scope>
    <source>
        <strain evidence="3">IBCAS-2021</strain>
        <tissue evidence="3">Leaf</tissue>
    </source>
</reference>
<dbReference type="PANTHER" id="PTHR33143:SF3">
    <property type="entry name" value="VQ MOTIF-CONTAINING PROTEIN 17-RELATED"/>
    <property type="match status" value="1"/>
</dbReference>
<dbReference type="EMBL" id="JAINDJ010000002">
    <property type="protein sequence ID" value="KAG9456683.1"/>
    <property type="molecule type" value="Genomic_DNA"/>
</dbReference>
<dbReference type="PANTHER" id="PTHR33143">
    <property type="entry name" value="F16F4.1 PROTEIN-RELATED"/>
    <property type="match status" value="1"/>
</dbReference>
<organism evidence="3 4">
    <name type="scientific">Aristolochia fimbriata</name>
    <name type="common">White veined hardy Dutchman's pipe vine</name>
    <dbReference type="NCBI Taxonomy" id="158543"/>
    <lineage>
        <taxon>Eukaryota</taxon>
        <taxon>Viridiplantae</taxon>
        <taxon>Streptophyta</taxon>
        <taxon>Embryophyta</taxon>
        <taxon>Tracheophyta</taxon>
        <taxon>Spermatophyta</taxon>
        <taxon>Magnoliopsida</taxon>
        <taxon>Magnoliidae</taxon>
        <taxon>Piperales</taxon>
        <taxon>Aristolochiaceae</taxon>
        <taxon>Aristolochia</taxon>
    </lineage>
</organism>
<sequence>MEQVMNPPRLCESKSTPSCLAVRKDSHLVSKQAPKVRIVHIFAPEIIKTDVANFRELVQRLTGKPVGRQTGKSKGRKSRCKPTSEGRREMIISRCNSAESSDLGSGYKSSGCSDRVKEEEVIWGGESSGFFGGLGDLDGFIQGLTDQFPVAPLSFASQMDVFGAAAHFS</sequence>
<gene>
    <name evidence="3" type="ORF">H6P81_001191</name>
</gene>
<proteinExistence type="predicted"/>
<keyword evidence="4" id="KW-1185">Reference proteome</keyword>
<evidence type="ECO:0000256" key="1">
    <source>
        <dbReference type="SAM" id="MobiDB-lite"/>
    </source>
</evidence>
<dbReference type="AlphaFoldDB" id="A0AAV7F6H6"/>
<feature type="domain" description="VQ" evidence="2">
    <location>
        <begin position="41"/>
        <end position="65"/>
    </location>
</feature>
<accession>A0AAV7F6H6</accession>
<comment type="caution">
    <text evidence="3">The sequence shown here is derived from an EMBL/GenBank/DDBJ whole genome shotgun (WGS) entry which is preliminary data.</text>
</comment>
<dbReference type="Pfam" id="PF05678">
    <property type="entry name" value="VQ"/>
    <property type="match status" value="1"/>
</dbReference>
<dbReference type="Proteomes" id="UP000825729">
    <property type="component" value="Unassembled WGS sequence"/>
</dbReference>
<feature type="region of interest" description="Disordered" evidence="1">
    <location>
        <begin position="65"/>
        <end position="86"/>
    </location>
</feature>
<dbReference type="InterPro" id="IPR008889">
    <property type="entry name" value="VQ"/>
</dbReference>
<protein>
    <recommendedName>
        <fullName evidence="2">VQ domain-containing protein</fullName>
    </recommendedName>
</protein>
<dbReference type="InterPro" id="IPR039607">
    <property type="entry name" value="VQ_8/17/18/20/21/25"/>
</dbReference>
<name>A0AAV7F6H6_ARIFI</name>
<evidence type="ECO:0000313" key="4">
    <source>
        <dbReference type="Proteomes" id="UP000825729"/>
    </source>
</evidence>